<keyword evidence="5" id="KW-0378">Hydrolase</keyword>
<dbReference type="PRINTS" id="PR00141">
    <property type="entry name" value="PROTEASOME"/>
</dbReference>
<evidence type="ECO:0000256" key="10">
    <source>
        <dbReference type="PIRSR" id="PIRSR600243-1"/>
    </source>
</evidence>
<dbReference type="InterPro" id="IPR024689">
    <property type="entry name" value="Proteasome_bsu_C"/>
</dbReference>
<dbReference type="InterPro" id="IPR001353">
    <property type="entry name" value="Proteasome_sua/b"/>
</dbReference>
<dbReference type="Pfam" id="PF00227">
    <property type="entry name" value="Proteasome"/>
    <property type="match status" value="1"/>
</dbReference>
<keyword evidence="14" id="KW-1185">Reference proteome</keyword>
<protein>
    <recommendedName>
        <fullName evidence="11">Proteasome subunit beta</fullName>
    </recommendedName>
</protein>
<dbReference type="Pfam" id="PF12465">
    <property type="entry name" value="Pr_beta_C"/>
    <property type="match status" value="1"/>
</dbReference>
<dbReference type="Proteomes" id="UP000008744">
    <property type="component" value="Unassembled WGS sequence"/>
</dbReference>
<dbReference type="GO" id="GO:0043161">
    <property type="term" value="P:proteasome-mediated ubiquitin-dependent protein catabolic process"/>
    <property type="evidence" value="ECO:0007669"/>
    <property type="project" value="EnsemblMetazoa"/>
</dbReference>
<keyword evidence="7 11" id="KW-0539">Nucleus</keyword>
<dbReference type="EMBL" id="CH479191">
    <property type="protein sequence ID" value="EDW26251.1"/>
    <property type="molecule type" value="Genomic_DNA"/>
</dbReference>
<dbReference type="InterPro" id="IPR023333">
    <property type="entry name" value="Proteasome_suB-type"/>
</dbReference>
<accession>B4GUG8</accession>
<evidence type="ECO:0000256" key="8">
    <source>
        <dbReference type="ARBA" id="ARBA00024953"/>
    </source>
</evidence>
<dbReference type="OrthoDB" id="429533at2759"/>
<dbReference type="PROSITE" id="PS51476">
    <property type="entry name" value="PROTEASOME_BETA_2"/>
    <property type="match status" value="1"/>
</dbReference>
<comment type="similarity">
    <text evidence="11">Belongs to the peptidase T1B family.</text>
</comment>
<keyword evidence="4" id="KW-0888">Threonine protease</keyword>
<keyword evidence="2 11" id="KW-0963">Cytoplasm</keyword>
<dbReference type="SUPFAM" id="SSF56235">
    <property type="entry name" value="N-terminal nucleophile aminohydrolases (Ntn hydrolases)"/>
    <property type="match status" value="1"/>
</dbReference>
<dbReference type="GO" id="GO:0004298">
    <property type="term" value="F:threonine-type endopeptidase activity"/>
    <property type="evidence" value="ECO:0007669"/>
    <property type="project" value="UniProtKB-KW"/>
</dbReference>
<evidence type="ECO:0000256" key="5">
    <source>
        <dbReference type="ARBA" id="ARBA00022801"/>
    </source>
</evidence>
<evidence type="ECO:0000256" key="1">
    <source>
        <dbReference type="ARBA" id="ARBA00001198"/>
    </source>
</evidence>
<dbReference type="STRING" id="7234.B4GUG8"/>
<dbReference type="Gene3D" id="3.60.20.10">
    <property type="entry name" value="Glutamine Phosphoribosylpyrophosphate, subunit 1, domain 1"/>
    <property type="match status" value="1"/>
</dbReference>
<dbReference type="PhylomeDB" id="B4GUG8"/>
<dbReference type="GO" id="GO:0005634">
    <property type="term" value="C:nucleus"/>
    <property type="evidence" value="ECO:0007669"/>
    <property type="project" value="UniProtKB-SubCell"/>
</dbReference>
<gene>
    <name evidence="13" type="primary">Dper\GL24711</name>
    <name evidence="13" type="ORF">Dper_GL24711</name>
</gene>
<comment type="subunit">
    <text evidence="11">Component of the proteasome complex.</text>
</comment>
<evidence type="ECO:0000313" key="14">
    <source>
        <dbReference type="Proteomes" id="UP000008744"/>
    </source>
</evidence>
<dbReference type="GO" id="GO:0005737">
    <property type="term" value="C:cytoplasm"/>
    <property type="evidence" value="ECO:0007669"/>
    <property type="project" value="UniProtKB-SubCell"/>
</dbReference>
<dbReference type="OMA" id="KQHLFRH"/>
<dbReference type="eggNOG" id="KOG0173">
    <property type="taxonomic scope" value="Eukaryota"/>
</dbReference>
<keyword evidence="3" id="KW-0645">Protease</keyword>
<evidence type="ECO:0000256" key="9">
    <source>
        <dbReference type="ARBA" id="ARBA00026071"/>
    </source>
</evidence>
<dbReference type="InterPro" id="IPR016050">
    <property type="entry name" value="Proteasome_bsu_CS"/>
</dbReference>
<comment type="subunit">
    <text evidence="9">The 26S proteasome consists of a 20S proteasome core and two 19S regulatory subunits. The 20S proteasome core is composed of 28 subunits that are arranged in four stacked rings, resulting in a barrel-shaped structure. The two end rings are each formed by seven alpha subunits, and the two central rings are each formed by seven beta subunits. The catalytic chamber with the active sites is on the inside of the barrel.</text>
</comment>
<evidence type="ECO:0000313" key="13">
    <source>
        <dbReference type="EMBL" id="EDW26251.1"/>
    </source>
</evidence>
<comment type="function">
    <text evidence="8">Non-catalytic component of the proteasome, a multicatalytic proteinase complex which is characterized by its ability to cleave peptides with Arg, Phe, Tyr, Leu, and Glu adjacent to the leaving group at neutral or slightly basic pH. The proteasome has an ATP-dependent proteolytic activity.</text>
</comment>
<dbReference type="InterPro" id="IPR000243">
    <property type="entry name" value="Pept_T1A_subB"/>
</dbReference>
<dbReference type="CDD" id="cd03763">
    <property type="entry name" value="proteasome_beta_type_7"/>
    <property type="match status" value="1"/>
</dbReference>
<proteinExistence type="inferred from homology"/>
<dbReference type="FunFam" id="3.60.20.10:FF:000005">
    <property type="entry name" value="Proteasome subunit beta type-2"/>
    <property type="match status" value="1"/>
</dbReference>
<comment type="subcellular location">
    <subcellularLocation>
        <location evidence="11">Cytoplasm</location>
    </subcellularLocation>
    <subcellularLocation>
        <location evidence="11">Nucleus</location>
    </subcellularLocation>
</comment>
<evidence type="ECO:0000256" key="11">
    <source>
        <dbReference type="RuleBase" id="RU004203"/>
    </source>
</evidence>
<dbReference type="MEROPS" id="T01.A02"/>
<name>B4GUG8_DROPE</name>
<evidence type="ECO:0000256" key="2">
    <source>
        <dbReference type="ARBA" id="ARBA00022490"/>
    </source>
</evidence>
<feature type="active site" description="Nucleophile" evidence="10">
    <location>
        <position position="40"/>
    </location>
</feature>
<keyword evidence="6 11" id="KW-0647">Proteasome</keyword>
<dbReference type="PROSITE" id="PS00854">
    <property type="entry name" value="PROTEASOME_BETA_1"/>
    <property type="match status" value="1"/>
</dbReference>
<dbReference type="PANTHER" id="PTHR32194:SF4">
    <property type="entry name" value="PROTEASOME SUBUNIT BETA TYPE-7"/>
    <property type="match status" value="1"/>
</dbReference>
<evidence type="ECO:0000256" key="7">
    <source>
        <dbReference type="ARBA" id="ARBA00023242"/>
    </source>
</evidence>
<feature type="domain" description="Proteasome beta subunit C-terminal" evidence="12">
    <location>
        <begin position="231"/>
        <end position="260"/>
    </location>
</feature>
<evidence type="ECO:0000256" key="4">
    <source>
        <dbReference type="ARBA" id="ARBA00022698"/>
    </source>
</evidence>
<dbReference type="PANTHER" id="PTHR32194">
    <property type="entry name" value="METALLOPROTEASE TLDD"/>
    <property type="match status" value="1"/>
</dbReference>
<dbReference type="GO" id="GO:0005839">
    <property type="term" value="C:proteasome core complex"/>
    <property type="evidence" value="ECO:0007669"/>
    <property type="project" value="EnsemblMetazoa"/>
</dbReference>
<evidence type="ECO:0000256" key="3">
    <source>
        <dbReference type="ARBA" id="ARBA00022670"/>
    </source>
</evidence>
<evidence type="ECO:0000259" key="12">
    <source>
        <dbReference type="Pfam" id="PF12465"/>
    </source>
</evidence>
<dbReference type="InterPro" id="IPR029055">
    <property type="entry name" value="Ntn_hydrolases_N"/>
</dbReference>
<dbReference type="AlphaFoldDB" id="B4GUG8"/>
<comment type="catalytic activity">
    <reaction evidence="1">
        <text>Cleavage of peptide bonds with very broad specificity.</text>
        <dbReference type="EC" id="3.4.25.1"/>
    </reaction>
</comment>
<comment type="function">
    <text evidence="11">Component of the proteasome, a multicatalytic proteinase complex which is characterized by its ability to cleave peptides with Arg, Phe, Tyr, Leu, and Glu adjacent to the leaving group at neutral or slightly basic pH. The proteasome has an ATP-dependent proteolytic activity.</text>
</comment>
<dbReference type="HOGENOM" id="CLU_035750_3_0_1"/>
<sequence length="272" mass="29745">MDLDLARNLPHAGFNFDNCKRNATLLSGGFKPPTTTKTGTTIVGIIYKDGVVLGADTRATEGPIVSDKNCAKIHYLAKNIYCCGAGTAADTERTTDIISSQLELHRLSTERDVRVVAANTMLKQMLFRYQGHISAALVLGGVDKTGPHIYCIHPHGSSDKLPYATMGSGSLAAMSVFESRWKPDMSEKEAKLLVRDAIAAGIFNDLGSGSNVDLCVIRKDSVEYLRNYELANKKGERQLDYRFDIGATRVLHSTISDMNITERIEVVPMETS</sequence>
<reference evidence="13 14" key="1">
    <citation type="journal article" date="2007" name="Nature">
        <title>Evolution of genes and genomes on the Drosophila phylogeny.</title>
        <authorList>
            <consortium name="Drosophila 12 Genomes Consortium"/>
            <person name="Clark A.G."/>
            <person name="Eisen M.B."/>
            <person name="Smith D.R."/>
            <person name="Bergman C.M."/>
            <person name="Oliver B."/>
            <person name="Markow T.A."/>
            <person name="Kaufman T.C."/>
            <person name="Kellis M."/>
            <person name="Gelbart W."/>
            <person name="Iyer V.N."/>
            <person name="Pollard D.A."/>
            <person name="Sackton T.B."/>
            <person name="Larracuente A.M."/>
            <person name="Singh N.D."/>
            <person name="Abad J.P."/>
            <person name="Abt D.N."/>
            <person name="Adryan B."/>
            <person name="Aguade M."/>
            <person name="Akashi H."/>
            <person name="Anderson W.W."/>
            <person name="Aquadro C.F."/>
            <person name="Ardell D.H."/>
            <person name="Arguello R."/>
            <person name="Artieri C.G."/>
            <person name="Barbash D.A."/>
            <person name="Barker D."/>
            <person name="Barsanti P."/>
            <person name="Batterham P."/>
            <person name="Batzoglou S."/>
            <person name="Begun D."/>
            <person name="Bhutkar A."/>
            <person name="Blanco E."/>
            <person name="Bosak S.A."/>
            <person name="Bradley R.K."/>
            <person name="Brand A.D."/>
            <person name="Brent M.R."/>
            <person name="Brooks A.N."/>
            <person name="Brown R.H."/>
            <person name="Butlin R.K."/>
            <person name="Caggese C."/>
            <person name="Calvi B.R."/>
            <person name="Bernardo de Carvalho A."/>
            <person name="Caspi A."/>
            <person name="Castrezana S."/>
            <person name="Celniker S.E."/>
            <person name="Chang J.L."/>
            <person name="Chapple C."/>
            <person name="Chatterji S."/>
            <person name="Chinwalla A."/>
            <person name="Civetta A."/>
            <person name="Clifton S.W."/>
            <person name="Comeron J.M."/>
            <person name="Costello J.C."/>
            <person name="Coyne J.A."/>
            <person name="Daub J."/>
            <person name="David R.G."/>
            <person name="Delcher A.L."/>
            <person name="Delehaunty K."/>
            <person name="Do C.B."/>
            <person name="Ebling H."/>
            <person name="Edwards K."/>
            <person name="Eickbush T."/>
            <person name="Evans J.D."/>
            <person name="Filipski A."/>
            <person name="Findeiss S."/>
            <person name="Freyhult E."/>
            <person name="Fulton L."/>
            <person name="Fulton R."/>
            <person name="Garcia A.C."/>
            <person name="Gardiner A."/>
            <person name="Garfield D.A."/>
            <person name="Garvin B.E."/>
            <person name="Gibson G."/>
            <person name="Gilbert D."/>
            <person name="Gnerre S."/>
            <person name="Godfrey J."/>
            <person name="Good R."/>
            <person name="Gotea V."/>
            <person name="Gravely B."/>
            <person name="Greenberg A.J."/>
            <person name="Griffiths-Jones S."/>
            <person name="Gross S."/>
            <person name="Guigo R."/>
            <person name="Gustafson E.A."/>
            <person name="Haerty W."/>
            <person name="Hahn M.W."/>
            <person name="Halligan D.L."/>
            <person name="Halpern A.L."/>
            <person name="Halter G.M."/>
            <person name="Han M.V."/>
            <person name="Heger A."/>
            <person name="Hillier L."/>
            <person name="Hinrichs A.S."/>
            <person name="Holmes I."/>
            <person name="Hoskins R.A."/>
            <person name="Hubisz M.J."/>
            <person name="Hultmark D."/>
            <person name="Huntley M.A."/>
            <person name="Jaffe D.B."/>
            <person name="Jagadeeshan S."/>
            <person name="Jeck W.R."/>
            <person name="Johnson J."/>
            <person name="Jones C.D."/>
            <person name="Jordan W.C."/>
            <person name="Karpen G.H."/>
            <person name="Kataoka E."/>
            <person name="Keightley P.D."/>
            <person name="Kheradpour P."/>
            <person name="Kirkness E.F."/>
            <person name="Koerich L.B."/>
            <person name="Kristiansen K."/>
            <person name="Kudrna D."/>
            <person name="Kulathinal R.J."/>
            <person name="Kumar S."/>
            <person name="Kwok R."/>
            <person name="Lander E."/>
            <person name="Langley C.H."/>
            <person name="Lapoint R."/>
            <person name="Lazzaro B.P."/>
            <person name="Lee S.J."/>
            <person name="Levesque L."/>
            <person name="Li R."/>
            <person name="Lin C.F."/>
            <person name="Lin M.F."/>
            <person name="Lindblad-Toh K."/>
            <person name="Llopart A."/>
            <person name="Long M."/>
            <person name="Low L."/>
            <person name="Lozovsky E."/>
            <person name="Lu J."/>
            <person name="Luo M."/>
            <person name="Machado C.A."/>
            <person name="Makalowski W."/>
            <person name="Marzo M."/>
            <person name="Matsuda M."/>
            <person name="Matzkin L."/>
            <person name="McAllister B."/>
            <person name="McBride C.S."/>
            <person name="McKernan B."/>
            <person name="McKernan K."/>
            <person name="Mendez-Lago M."/>
            <person name="Minx P."/>
            <person name="Mollenhauer M.U."/>
            <person name="Montooth K."/>
            <person name="Mount S.M."/>
            <person name="Mu X."/>
            <person name="Myers E."/>
            <person name="Negre B."/>
            <person name="Newfeld S."/>
            <person name="Nielsen R."/>
            <person name="Noor M.A."/>
            <person name="O'Grady P."/>
            <person name="Pachter L."/>
            <person name="Papaceit M."/>
            <person name="Parisi M.J."/>
            <person name="Parisi M."/>
            <person name="Parts L."/>
            <person name="Pedersen J.S."/>
            <person name="Pesole G."/>
            <person name="Phillippy A.M."/>
            <person name="Ponting C.P."/>
            <person name="Pop M."/>
            <person name="Porcelli D."/>
            <person name="Powell J.R."/>
            <person name="Prohaska S."/>
            <person name="Pruitt K."/>
            <person name="Puig M."/>
            <person name="Quesneville H."/>
            <person name="Ram K.R."/>
            <person name="Rand D."/>
            <person name="Rasmussen M.D."/>
            <person name="Reed L.K."/>
            <person name="Reenan R."/>
            <person name="Reily A."/>
            <person name="Remington K.A."/>
            <person name="Rieger T.T."/>
            <person name="Ritchie M.G."/>
            <person name="Robin C."/>
            <person name="Rogers Y.H."/>
            <person name="Rohde C."/>
            <person name="Rozas J."/>
            <person name="Rubenfield M.J."/>
            <person name="Ruiz A."/>
            <person name="Russo S."/>
            <person name="Salzberg S.L."/>
            <person name="Sanchez-Gracia A."/>
            <person name="Saranga D.J."/>
            <person name="Sato H."/>
            <person name="Schaeffer S.W."/>
            <person name="Schatz M.C."/>
            <person name="Schlenke T."/>
            <person name="Schwartz R."/>
            <person name="Segarra C."/>
            <person name="Singh R.S."/>
            <person name="Sirot L."/>
            <person name="Sirota M."/>
            <person name="Sisneros N.B."/>
            <person name="Smith C.D."/>
            <person name="Smith T.F."/>
            <person name="Spieth J."/>
            <person name="Stage D.E."/>
            <person name="Stark A."/>
            <person name="Stephan W."/>
            <person name="Strausberg R.L."/>
            <person name="Strempel S."/>
            <person name="Sturgill D."/>
            <person name="Sutton G."/>
            <person name="Sutton G.G."/>
            <person name="Tao W."/>
            <person name="Teichmann S."/>
            <person name="Tobari Y.N."/>
            <person name="Tomimura Y."/>
            <person name="Tsolas J.M."/>
            <person name="Valente V.L."/>
            <person name="Venter E."/>
            <person name="Venter J.C."/>
            <person name="Vicario S."/>
            <person name="Vieira F.G."/>
            <person name="Vilella A.J."/>
            <person name="Villasante A."/>
            <person name="Walenz B."/>
            <person name="Wang J."/>
            <person name="Wasserman M."/>
            <person name="Watts T."/>
            <person name="Wilson D."/>
            <person name="Wilson R.K."/>
            <person name="Wing R.A."/>
            <person name="Wolfner M.F."/>
            <person name="Wong A."/>
            <person name="Wong G.K."/>
            <person name="Wu C.I."/>
            <person name="Wu G."/>
            <person name="Yamamoto D."/>
            <person name="Yang H.P."/>
            <person name="Yang S.P."/>
            <person name="Yorke J.A."/>
            <person name="Yoshida K."/>
            <person name="Zdobnov E."/>
            <person name="Zhang P."/>
            <person name="Zhang Y."/>
            <person name="Zimin A.V."/>
            <person name="Baldwin J."/>
            <person name="Abdouelleil A."/>
            <person name="Abdulkadir J."/>
            <person name="Abebe A."/>
            <person name="Abera B."/>
            <person name="Abreu J."/>
            <person name="Acer S.C."/>
            <person name="Aftuck L."/>
            <person name="Alexander A."/>
            <person name="An P."/>
            <person name="Anderson E."/>
            <person name="Anderson S."/>
            <person name="Arachi H."/>
            <person name="Azer M."/>
            <person name="Bachantsang P."/>
            <person name="Barry A."/>
            <person name="Bayul T."/>
            <person name="Berlin A."/>
            <person name="Bessette D."/>
            <person name="Bloom T."/>
            <person name="Blye J."/>
            <person name="Boguslavskiy L."/>
            <person name="Bonnet C."/>
            <person name="Boukhgalter B."/>
            <person name="Bourzgui I."/>
            <person name="Brown A."/>
            <person name="Cahill P."/>
            <person name="Channer S."/>
            <person name="Cheshatsang Y."/>
            <person name="Chuda L."/>
            <person name="Citroen M."/>
            <person name="Collymore A."/>
            <person name="Cooke P."/>
            <person name="Costello M."/>
            <person name="D'Aco K."/>
            <person name="Daza R."/>
            <person name="De Haan G."/>
            <person name="DeGray S."/>
            <person name="DeMaso C."/>
            <person name="Dhargay N."/>
            <person name="Dooley K."/>
            <person name="Dooley E."/>
            <person name="Doricent M."/>
            <person name="Dorje P."/>
            <person name="Dorjee K."/>
            <person name="Dupes A."/>
            <person name="Elong R."/>
            <person name="Falk J."/>
            <person name="Farina A."/>
            <person name="Faro S."/>
            <person name="Ferguson D."/>
            <person name="Fisher S."/>
            <person name="Foley C.D."/>
            <person name="Franke A."/>
            <person name="Friedrich D."/>
            <person name="Gadbois L."/>
            <person name="Gearin G."/>
            <person name="Gearin C.R."/>
            <person name="Giannoukos G."/>
            <person name="Goode T."/>
            <person name="Graham J."/>
            <person name="Grandbois E."/>
            <person name="Grewal S."/>
            <person name="Gyaltsen K."/>
            <person name="Hafez N."/>
            <person name="Hagos B."/>
            <person name="Hall J."/>
            <person name="Henson C."/>
            <person name="Hollinger A."/>
            <person name="Honan T."/>
            <person name="Huard M.D."/>
            <person name="Hughes L."/>
            <person name="Hurhula B."/>
            <person name="Husby M.E."/>
            <person name="Kamat A."/>
            <person name="Kanga B."/>
            <person name="Kashin S."/>
            <person name="Khazanovich D."/>
            <person name="Kisner P."/>
            <person name="Lance K."/>
            <person name="Lara M."/>
            <person name="Lee W."/>
            <person name="Lennon N."/>
            <person name="Letendre F."/>
            <person name="LeVine R."/>
            <person name="Lipovsky A."/>
            <person name="Liu X."/>
            <person name="Liu J."/>
            <person name="Liu S."/>
            <person name="Lokyitsang T."/>
            <person name="Lokyitsang Y."/>
            <person name="Lubonja R."/>
            <person name="Lui A."/>
            <person name="MacDonald P."/>
            <person name="Magnisalis V."/>
            <person name="Maru K."/>
            <person name="Matthews C."/>
            <person name="McCusker W."/>
            <person name="McDonough S."/>
            <person name="Mehta T."/>
            <person name="Meldrim J."/>
            <person name="Meneus L."/>
            <person name="Mihai O."/>
            <person name="Mihalev A."/>
            <person name="Mihova T."/>
            <person name="Mittelman R."/>
            <person name="Mlenga V."/>
            <person name="Montmayeur A."/>
            <person name="Mulrain L."/>
            <person name="Navidi A."/>
            <person name="Naylor J."/>
            <person name="Negash T."/>
            <person name="Nguyen T."/>
            <person name="Nguyen N."/>
            <person name="Nicol R."/>
            <person name="Norbu C."/>
            <person name="Norbu N."/>
            <person name="Novod N."/>
            <person name="O'Neill B."/>
            <person name="Osman S."/>
            <person name="Markiewicz E."/>
            <person name="Oyono O.L."/>
            <person name="Patti C."/>
            <person name="Phunkhang P."/>
            <person name="Pierre F."/>
            <person name="Priest M."/>
            <person name="Raghuraman S."/>
            <person name="Rege F."/>
            <person name="Reyes R."/>
            <person name="Rise C."/>
            <person name="Rogov P."/>
            <person name="Ross K."/>
            <person name="Ryan E."/>
            <person name="Settipalli S."/>
            <person name="Shea T."/>
            <person name="Sherpa N."/>
            <person name="Shi L."/>
            <person name="Shih D."/>
            <person name="Sparrow T."/>
            <person name="Spaulding J."/>
            <person name="Stalker J."/>
            <person name="Stange-Thomann N."/>
            <person name="Stavropoulos S."/>
            <person name="Stone C."/>
            <person name="Strader C."/>
            <person name="Tesfaye S."/>
            <person name="Thomson T."/>
            <person name="Thoulutsang Y."/>
            <person name="Thoulutsang D."/>
            <person name="Topham K."/>
            <person name="Topping I."/>
            <person name="Tsamla T."/>
            <person name="Vassiliev H."/>
            <person name="Vo A."/>
            <person name="Wangchuk T."/>
            <person name="Wangdi T."/>
            <person name="Weiand M."/>
            <person name="Wilkinson J."/>
            <person name="Wilson A."/>
            <person name="Yadav S."/>
            <person name="Young G."/>
            <person name="Yu Q."/>
            <person name="Zembek L."/>
            <person name="Zhong D."/>
            <person name="Zimmer A."/>
            <person name="Zwirko Z."/>
            <person name="Jaffe D.B."/>
            <person name="Alvarez P."/>
            <person name="Brockman W."/>
            <person name="Butler J."/>
            <person name="Chin C."/>
            <person name="Gnerre S."/>
            <person name="Grabherr M."/>
            <person name="Kleber M."/>
            <person name="Mauceli E."/>
            <person name="MacCallum I."/>
        </authorList>
    </citation>
    <scope>NUCLEOTIDE SEQUENCE [LARGE SCALE GENOMIC DNA]</scope>
    <source>
        <strain evidence="14">MSH-3 / Tucson 14011-0111.49</strain>
    </source>
</reference>
<dbReference type="KEGG" id="dpe:6597000"/>
<evidence type="ECO:0000256" key="6">
    <source>
        <dbReference type="ARBA" id="ARBA00022942"/>
    </source>
</evidence>
<organism evidence="14">
    <name type="scientific">Drosophila persimilis</name>
    <name type="common">Fruit fly</name>
    <dbReference type="NCBI Taxonomy" id="7234"/>
    <lineage>
        <taxon>Eukaryota</taxon>
        <taxon>Metazoa</taxon>
        <taxon>Ecdysozoa</taxon>
        <taxon>Arthropoda</taxon>
        <taxon>Hexapoda</taxon>
        <taxon>Insecta</taxon>
        <taxon>Pterygota</taxon>
        <taxon>Neoptera</taxon>
        <taxon>Endopterygota</taxon>
        <taxon>Diptera</taxon>
        <taxon>Brachycera</taxon>
        <taxon>Muscomorpha</taxon>
        <taxon>Ephydroidea</taxon>
        <taxon>Drosophilidae</taxon>
        <taxon>Drosophila</taxon>
        <taxon>Sophophora</taxon>
    </lineage>
</organism>